<dbReference type="InterPro" id="IPR037171">
    <property type="entry name" value="NagB/RpiA_transferase-like"/>
</dbReference>
<sequence length="245" mass="26577">MPNEACSKRSEEGSPPVSDNRTSSIIEEKTLVRRYIRAKRNALSHQERAAKSHALCTKLAGLLGIGAAAESAENSAARVIAHDRALDMPALREGGTVALYAAFEDEANLDELIGLCHRNGMNVALPCMNPKGSSRPMEMRTIAHDAWQAGEVPFVSNPLLRMKPDDEALAAFPAVDPSAIDAMIVPLVAFDEKRRRLGYGGGNYDAYLSLVSPACRVIGVAFEEQRVDRVPTEEHDLPLPCIVFA</sequence>
<comment type="caution">
    <text evidence="7">The sequence shown here is derived from an EMBL/GenBank/DDBJ whole genome shotgun (WGS) entry which is preliminary data.</text>
</comment>
<keyword evidence="7" id="KW-0436">Ligase</keyword>
<evidence type="ECO:0000313" key="8">
    <source>
        <dbReference type="Proteomes" id="UP000267368"/>
    </source>
</evidence>
<dbReference type="Pfam" id="PF01812">
    <property type="entry name" value="5-FTHF_cyc-lig"/>
    <property type="match status" value="1"/>
</dbReference>
<keyword evidence="5" id="KW-0479">Metal-binding</keyword>
<dbReference type="InterPro" id="IPR024185">
    <property type="entry name" value="FTHF_cligase-like_sf"/>
</dbReference>
<evidence type="ECO:0000313" key="7">
    <source>
        <dbReference type="EMBL" id="RNL18688.1"/>
    </source>
</evidence>
<feature type="compositionally biased region" description="Basic and acidic residues" evidence="6">
    <location>
        <begin position="1"/>
        <end position="12"/>
    </location>
</feature>
<evidence type="ECO:0000256" key="4">
    <source>
        <dbReference type="PIRSR" id="PIRSR006806-1"/>
    </source>
</evidence>
<dbReference type="PANTHER" id="PTHR23407:SF1">
    <property type="entry name" value="5-FORMYLTETRAHYDROFOLATE CYCLO-LIGASE"/>
    <property type="match status" value="1"/>
</dbReference>
<dbReference type="GO" id="GO:0005524">
    <property type="term" value="F:ATP binding"/>
    <property type="evidence" value="ECO:0007669"/>
    <property type="project" value="UniProtKB-KW"/>
</dbReference>
<proteinExistence type="inferred from homology"/>
<dbReference type="NCBIfam" id="TIGR02727">
    <property type="entry name" value="MTHFS_bact"/>
    <property type="match status" value="1"/>
</dbReference>
<dbReference type="SUPFAM" id="SSF100950">
    <property type="entry name" value="NagB/RpiA/CoA transferase-like"/>
    <property type="match status" value="1"/>
</dbReference>
<dbReference type="Proteomes" id="UP000267368">
    <property type="component" value="Unassembled WGS sequence"/>
</dbReference>
<dbReference type="EMBL" id="QICB01000008">
    <property type="protein sequence ID" value="RNL18688.1"/>
    <property type="molecule type" value="Genomic_DNA"/>
</dbReference>
<gene>
    <name evidence="7" type="ORF">DMP07_08210</name>
</gene>
<evidence type="ECO:0000256" key="1">
    <source>
        <dbReference type="ARBA" id="ARBA00010638"/>
    </source>
</evidence>
<keyword evidence="2 4" id="KW-0547">Nucleotide-binding</keyword>
<keyword evidence="5" id="KW-0460">Magnesium</keyword>
<dbReference type="InterPro" id="IPR002698">
    <property type="entry name" value="FTHF_cligase"/>
</dbReference>
<comment type="catalytic activity">
    <reaction evidence="5">
        <text>(6S)-5-formyl-5,6,7,8-tetrahydrofolate + ATP = (6R)-5,10-methenyltetrahydrofolate + ADP + phosphate</text>
        <dbReference type="Rhea" id="RHEA:10488"/>
        <dbReference type="ChEBI" id="CHEBI:30616"/>
        <dbReference type="ChEBI" id="CHEBI:43474"/>
        <dbReference type="ChEBI" id="CHEBI:57455"/>
        <dbReference type="ChEBI" id="CHEBI:57457"/>
        <dbReference type="ChEBI" id="CHEBI:456216"/>
        <dbReference type="EC" id="6.3.3.2"/>
    </reaction>
</comment>
<dbReference type="EC" id="6.3.3.2" evidence="5"/>
<dbReference type="GO" id="GO:0035999">
    <property type="term" value="P:tetrahydrofolate interconversion"/>
    <property type="evidence" value="ECO:0007669"/>
    <property type="project" value="TreeGrafter"/>
</dbReference>
<dbReference type="PANTHER" id="PTHR23407">
    <property type="entry name" value="ATPASE INHIBITOR/5-FORMYLTETRAHYDROFOLATE CYCLO-LIGASE"/>
    <property type="match status" value="1"/>
</dbReference>
<evidence type="ECO:0000256" key="3">
    <source>
        <dbReference type="ARBA" id="ARBA00022840"/>
    </source>
</evidence>
<evidence type="ECO:0000256" key="6">
    <source>
        <dbReference type="SAM" id="MobiDB-lite"/>
    </source>
</evidence>
<feature type="binding site" evidence="4">
    <location>
        <begin position="196"/>
        <end position="204"/>
    </location>
    <ligand>
        <name>ATP</name>
        <dbReference type="ChEBI" id="CHEBI:30616"/>
    </ligand>
</feature>
<feature type="region of interest" description="Disordered" evidence="6">
    <location>
        <begin position="1"/>
        <end position="24"/>
    </location>
</feature>
<dbReference type="GO" id="GO:0009396">
    <property type="term" value="P:folic acid-containing compound biosynthetic process"/>
    <property type="evidence" value="ECO:0007669"/>
    <property type="project" value="TreeGrafter"/>
</dbReference>
<evidence type="ECO:0000256" key="2">
    <source>
        <dbReference type="ARBA" id="ARBA00022741"/>
    </source>
</evidence>
<keyword evidence="8" id="KW-1185">Reference proteome</keyword>
<dbReference type="PIRSF" id="PIRSF006806">
    <property type="entry name" value="FTHF_cligase"/>
    <property type="match status" value="1"/>
</dbReference>
<name>A0A3N0ADG0_9ACTN</name>
<feature type="binding site" evidence="4">
    <location>
        <position position="106"/>
    </location>
    <ligand>
        <name>substrate</name>
    </ligand>
</feature>
<dbReference type="GO" id="GO:0030272">
    <property type="term" value="F:5-formyltetrahydrofolate cyclo-ligase activity"/>
    <property type="evidence" value="ECO:0007669"/>
    <property type="project" value="UniProtKB-EC"/>
</dbReference>
<dbReference type="GO" id="GO:0046872">
    <property type="term" value="F:metal ion binding"/>
    <property type="evidence" value="ECO:0007669"/>
    <property type="project" value="UniProtKB-KW"/>
</dbReference>
<keyword evidence="3 4" id="KW-0067">ATP-binding</keyword>
<dbReference type="AlphaFoldDB" id="A0A3N0ADG0"/>
<comment type="cofactor">
    <cofactor evidence="5">
        <name>Mg(2+)</name>
        <dbReference type="ChEBI" id="CHEBI:18420"/>
    </cofactor>
</comment>
<organism evidence="7 8">
    <name type="scientific">Slackia faecicanis</name>
    <dbReference type="NCBI Taxonomy" id="255723"/>
    <lineage>
        <taxon>Bacteria</taxon>
        <taxon>Bacillati</taxon>
        <taxon>Actinomycetota</taxon>
        <taxon>Coriobacteriia</taxon>
        <taxon>Eggerthellales</taxon>
        <taxon>Eggerthellaceae</taxon>
        <taxon>Slackia</taxon>
    </lineage>
</organism>
<dbReference type="Gene3D" id="3.40.50.10420">
    <property type="entry name" value="NagB/RpiA/CoA transferase-like"/>
    <property type="match status" value="1"/>
</dbReference>
<protein>
    <recommendedName>
        <fullName evidence="5">5-formyltetrahydrofolate cyclo-ligase</fullName>
        <ecNumber evidence="5">6.3.3.2</ecNumber>
    </recommendedName>
</protein>
<reference evidence="8" key="1">
    <citation type="submission" date="2018-05" db="EMBL/GenBank/DDBJ databases">
        <title>Genome Sequencing of selected type strains of the family Eggerthellaceae.</title>
        <authorList>
            <person name="Danylec N."/>
            <person name="Stoll D.A."/>
            <person name="Doetsch A."/>
            <person name="Huch M."/>
        </authorList>
    </citation>
    <scope>NUCLEOTIDE SEQUENCE [LARGE SCALE GENOMIC DNA]</scope>
    <source>
        <strain evidence="8">DSM 17537</strain>
    </source>
</reference>
<comment type="similarity">
    <text evidence="1 5">Belongs to the 5-formyltetrahydrofolate cyclo-ligase family.</text>
</comment>
<evidence type="ECO:0000256" key="5">
    <source>
        <dbReference type="RuleBase" id="RU361279"/>
    </source>
</evidence>
<accession>A0A3N0ADG0</accession>